<feature type="region of interest" description="Disordered" evidence="1">
    <location>
        <begin position="59"/>
        <end position="138"/>
    </location>
</feature>
<name>A0ABR1ZSJ3_9ROSI</name>
<dbReference type="Proteomes" id="UP001396334">
    <property type="component" value="Unassembled WGS sequence"/>
</dbReference>
<evidence type="ECO:0000256" key="1">
    <source>
        <dbReference type="SAM" id="MobiDB-lite"/>
    </source>
</evidence>
<accession>A0ABR1ZSJ3</accession>
<gene>
    <name evidence="2" type="ORF">V6N11_061647</name>
</gene>
<keyword evidence="3" id="KW-1185">Reference proteome</keyword>
<sequence>MKSSTIFELTTPITNASSNNLSPGPSNKLFSPLPNTSKSLLLQLSISNSMLIVMNTSMPLATSSSPSLSRSRKKLRRPDGTGQRLQRLEELHIERRRVQRDDSLSSSDTDSSSSEEVDEAVSTSEYAIYGENEEPSMI</sequence>
<reference evidence="2 3" key="1">
    <citation type="journal article" date="2024" name="G3 (Bethesda)">
        <title>Genome assembly of Hibiscus sabdariffa L. provides insights into metabolisms of medicinal natural products.</title>
        <authorList>
            <person name="Kim T."/>
        </authorList>
    </citation>
    <scope>NUCLEOTIDE SEQUENCE [LARGE SCALE GENOMIC DNA]</scope>
    <source>
        <strain evidence="2">TK-2024</strain>
        <tissue evidence="2">Old leaves</tissue>
    </source>
</reference>
<organism evidence="2 3">
    <name type="scientific">Hibiscus sabdariffa</name>
    <name type="common">roselle</name>
    <dbReference type="NCBI Taxonomy" id="183260"/>
    <lineage>
        <taxon>Eukaryota</taxon>
        <taxon>Viridiplantae</taxon>
        <taxon>Streptophyta</taxon>
        <taxon>Embryophyta</taxon>
        <taxon>Tracheophyta</taxon>
        <taxon>Spermatophyta</taxon>
        <taxon>Magnoliopsida</taxon>
        <taxon>eudicotyledons</taxon>
        <taxon>Gunneridae</taxon>
        <taxon>Pentapetalae</taxon>
        <taxon>rosids</taxon>
        <taxon>malvids</taxon>
        <taxon>Malvales</taxon>
        <taxon>Malvaceae</taxon>
        <taxon>Malvoideae</taxon>
        <taxon>Hibiscus</taxon>
    </lineage>
</organism>
<dbReference type="EMBL" id="JBBPBN010000632">
    <property type="protein sequence ID" value="KAK8483664.1"/>
    <property type="molecule type" value="Genomic_DNA"/>
</dbReference>
<proteinExistence type="predicted"/>
<protein>
    <submittedName>
        <fullName evidence="2">Uncharacterized protein</fullName>
    </submittedName>
</protein>
<comment type="caution">
    <text evidence="2">The sequence shown here is derived from an EMBL/GenBank/DDBJ whole genome shotgun (WGS) entry which is preliminary data.</text>
</comment>
<evidence type="ECO:0000313" key="2">
    <source>
        <dbReference type="EMBL" id="KAK8483664.1"/>
    </source>
</evidence>
<evidence type="ECO:0000313" key="3">
    <source>
        <dbReference type="Proteomes" id="UP001396334"/>
    </source>
</evidence>